<dbReference type="InterPro" id="IPR011050">
    <property type="entry name" value="Pectin_lyase_fold/virulence"/>
</dbReference>
<dbReference type="CDD" id="cd00063">
    <property type="entry name" value="FN3"/>
    <property type="match status" value="1"/>
</dbReference>
<dbReference type="Pfam" id="PF08480">
    <property type="entry name" value="Disaggr_assoc"/>
    <property type="match status" value="1"/>
</dbReference>
<dbReference type="SUPFAM" id="SSF51126">
    <property type="entry name" value="Pectin lyase-like"/>
    <property type="match status" value="2"/>
</dbReference>
<keyword evidence="2" id="KW-0732">Signal</keyword>
<dbReference type="SUPFAM" id="SSF49265">
    <property type="entry name" value="Fibronectin type III"/>
    <property type="match status" value="1"/>
</dbReference>
<feature type="chain" id="PRO_5046117200" evidence="2">
    <location>
        <begin position="25"/>
        <end position="962"/>
    </location>
</feature>
<evidence type="ECO:0000256" key="1">
    <source>
        <dbReference type="SAM" id="MobiDB-lite"/>
    </source>
</evidence>
<dbReference type="EMBL" id="JAODBU010000011">
    <property type="protein sequence ID" value="MCT7399656.1"/>
    <property type="molecule type" value="Genomic_DNA"/>
</dbReference>
<feature type="domain" description="Fibronectin type-III" evidence="3">
    <location>
        <begin position="864"/>
        <end position="962"/>
    </location>
</feature>
<evidence type="ECO:0000259" key="3">
    <source>
        <dbReference type="PROSITE" id="PS50853"/>
    </source>
</evidence>
<dbReference type="InterPro" id="IPR013687">
    <property type="entry name" value="Disaggr-rel"/>
</dbReference>
<dbReference type="Pfam" id="PF00041">
    <property type="entry name" value="fn3"/>
    <property type="match status" value="1"/>
</dbReference>
<feature type="signal peptide" evidence="2">
    <location>
        <begin position="1"/>
        <end position="24"/>
    </location>
</feature>
<dbReference type="InterPro" id="IPR013783">
    <property type="entry name" value="Ig-like_fold"/>
</dbReference>
<dbReference type="PROSITE" id="PS50853">
    <property type="entry name" value="FN3"/>
    <property type="match status" value="1"/>
</dbReference>
<dbReference type="InterPro" id="IPR003961">
    <property type="entry name" value="FN3_dom"/>
</dbReference>
<evidence type="ECO:0000313" key="5">
    <source>
        <dbReference type="Proteomes" id="UP001431199"/>
    </source>
</evidence>
<protein>
    <submittedName>
        <fullName evidence="4">Fibronectin type III domain-containing protein</fullName>
    </submittedName>
</protein>
<comment type="caution">
    <text evidence="4">The sequence shown here is derived from an EMBL/GenBank/DDBJ whole genome shotgun (WGS) entry which is preliminary data.</text>
</comment>
<dbReference type="InterPro" id="IPR036116">
    <property type="entry name" value="FN3_sf"/>
</dbReference>
<feature type="region of interest" description="Disordered" evidence="1">
    <location>
        <begin position="839"/>
        <end position="861"/>
    </location>
</feature>
<evidence type="ECO:0000256" key="2">
    <source>
        <dbReference type="SAM" id="SignalP"/>
    </source>
</evidence>
<dbReference type="Proteomes" id="UP001431199">
    <property type="component" value="Unassembled WGS sequence"/>
</dbReference>
<sequence length="962" mass="106561">MRKYFSLILSIMLVISLVPQNTMAQQTNNVITKENTKISVYENNSDASIAQSDNSETNENLVYVTGDIVSDDGSNVVTWTKDKTYVVCSKNIVELPYVKCKLVIEPGTTVLFGTGTGNVNGVENSDVVYRPYSIFRVEEGGSIEAKGTQDEPIVFKNIDTHAGWNGIEITLPDNGEVTDTFEYCYFINGGAQFRDFTEGLIDVSHGTKDTKFNLTVDHCIFDSTELVSKNILQPSEIGAGFFYGDYDANTVESNIKISNSMFKSLSMGIEGYTKDLAYEYFYNDKSKCKIENNTFKNNIPGSYNPSVNWGGNAEIINNEFYTTEGGALTKNALNLDGQCDFVIEGNVFHGSQSNESSEMNKCAPIRVQFGANVNADKTRTYANNTCDYSAVFGKYVELSGSMITPECTLGEIDGLEYYFKNCTIGYNNGNDAKVILTSEHPYVIASLDIMYNGELIAKGTKENPIKFVGASDRGLTNASNQISITQNSSSDYLNGKAVFENCEFDNVKMQANIISKNTGYEGEIPQTLTVKDCKFTNESSGMYVTLNSYNDYIYGKISVENTIFEGKNNDSFTGLSISAYGTKVPKDNIFKISNCIIHNFNKQNDGIGLSLSVEEDLIEKIVLENVTIANCYYGVSIGRYMTKLPIIKNCIIAGNKRGFKNLNDDTDTSNITYTCIYNDSWNGNTYNYGIGCIFEEPLFANIEKGNYHLKSKGGRWNGTMWIADDVTSPCINAGDPLSDYSNEPAPNGSRVNMGAYGNTAEASKTDDGTFIPTECEHKNTTIINKKDATEQEEGYTGDTYCNDCDKIIAIGKTLPRIIASTSETTKEADYTQTTKKADVTNTTTQKQPESKTETTTNPQNTTAVVSTPKATKISKTIAKKKSITLKWKAVKNVKGYEIQVATDKKFKKNKKTISVNKQKATIYIVKKLKAKKTYNVRIRTYKIVDGNKVYSAWSKTKRVKTK</sequence>
<dbReference type="RefSeq" id="WP_260978978.1">
    <property type="nucleotide sequence ID" value="NZ_JAODBU010000011.1"/>
</dbReference>
<keyword evidence="5" id="KW-1185">Reference proteome</keyword>
<proteinExistence type="predicted"/>
<dbReference type="Gene3D" id="2.60.40.10">
    <property type="entry name" value="Immunoglobulins"/>
    <property type="match status" value="1"/>
</dbReference>
<evidence type="ECO:0000313" key="4">
    <source>
        <dbReference type="EMBL" id="MCT7399656.1"/>
    </source>
</evidence>
<organism evidence="4 5">
    <name type="scientific">Eubacterium album</name>
    <dbReference type="NCBI Taxonomy" id="2978477"/>
    <lineage>
        <taxon>Bacteria</taxon>
        <taxon>Bacillati</taxon>
        <taxon>Bacillota</taxon>
        <taxon>Clostridia</taxon>
        <taxon>Eubacteriales</taxon>
        <taxon>Eubacteriaceae</taxon>
        <taxon>Eubacterium</taxon>
    </lineage>
</organism>
<accession>A0ABT2M2A5</accession>
<name>A0ABT2M2A5_9FIRM</name>
<reference evidence="4" key="1">
    <citation type="submission" date="2022-09" db="EMBL/GenBank/DDBJ databases">
        <title>Eubacterium sp. LFL-14 isolated from human feces.</title>
        <authorList>
            <person name="Liu F."/>
        </authorList>
    </citation>
    <scope>NUCLEOTIDE SEQUENCE</scope>
    <source>
        <strain evidence="4">LFL-14</strain>
    </source>
</reference>
<gene>
    <name evidence="4" type="ORF">N5B56_11255</name>
</gene>